<organism evidence="2 3">
    <name type="scientific">Mycoplasma ovis str. Michigan</name>
    <dbReference type="NCBI Taxonomy" id="1415773"/>
    <lineage>
        <taxon>Bacteria</taxon>
        <taxon>Bacillati</taxon>
        <taxon>Mycoplasmatota</taxon>
        <taxon>Mollicutes</taxon>
        <taxon>Mycoplasmataceae</taxon>
        <taxon>Mycoplasma</taxon>
    </lineage>
</organism>
<dbReference type="EMBL" id="CP006935">
    <property type="protein sequence ID" value="AHC40089.1"/>
    <property type="molecule type" value="Genomic_DNA"/>
</dbReference>
<protein>
    <submittedName>
        <fullName evidence="2">Uncharacterized protein</fullName>
    </submittedName>
</protein>
<evidence type="ECO:0000256" key="1">
    <source>
        <dbReference type="SAM" id="Phobius"/>
    </source>
</evidence>
<accession>A0ABN4BQX1</accession>
<evidence type="ECO:0000313" key="3">
    <source>
        <dbReference type="Proteomes" id="UP000018745"/>
    </source>
</evidence>
<dbReference type="RefSeq" id="WP_024070867.1">
    <property type="nucleotide sequence ID" value="NC_023062.1"/>
</dbReference>
<name>A0ABN4BQX1_9MOLU</name>
<reference evidence="2 3" key="1">
    <citation type="journal article" date="2014" name="Genome Announc.">
        <title>Complete Genome Sequence of Mycoplasma ovis Strain Michigan, a Hemoplasma of Sheep with Two Distinct 16S rRNA Genes.</title>
        <authorList>
            <person name="Deshuillers P.L."/>
            <person name="Santos A.P."/>
            <person name="do Nascimento N.C."/>
            <person name="Hampel J.A."/>
            <person name="Bergin I.L."/>
            <person name="Dyson M.C."/>
            <person name="Messick J.B."/>
        </authorList>
    </citation>
    <scope>NUCLEOTIDE SEQUENCE [LARGE SCALE GENOMIC DNA]</scope>
    <source>
        <strain evidence="2 3">Michigan</strain>
    </source>
</reference>
<proteinExistence type="predicted"/>
<dbReference type="Proteomes" id="UP000018745">
    <property type="component" value="Chromosome"/>
</dbReference>
<sequence length="124" mass="14345">MFLKEAISILIFGASTLGISGFAIKVDKFEYNYLVSNELNLSVESYRKLQLRKGSNFYYLENEKSKVLKITDIKVISPKSSEEAEYIQLSLSNQGSYLQTNLENTNKIIKYFLESKPFWMNLFS</sequence>
<keyword evidence="3" id="KW-1185">Reference proteome</keyword>
<evidence type="ECO:0000313" key="2">
    <source>
        <dbReference type="EMBL" id="AHC40089.1"/>
    </source>
</evidence>
<keyword evidence="1" id="KW-1133">Transmembrane helix</keyword>
<keyword evidence="1" id="KW-0472">Membrane</keyword>
<gene>
    <name evidence="2" type="ORF">OVS_00300</name>
</gene>
<feature type="transmembrane region" description="Helical" evidence="1">
    <location>
        <begin position="6"/>
        <end position="24"/>
    </location>
</feature>
<keyword evidence="1" id="KW-0812">Transmembrane</keyword>